<feature type="region of interest" description="Disordered" evidence="1">
    <location>
        <begin position="105"/>
        <end position="151"/>
    </location>
</feature>
<feature type="region of interest" description="Disordered" evidence="1">
    <location>
        <begin position="1"/>
        <end position="66"/>
    </location>
</feature>
<evidence type="ECO:0000313" key="3">
    <source>
        <dbReference type="Proteomes" id="UP000800041"/>
    </source>
</evidence>
<sequence>MTTISTCVPPNRVDTSQTASVKVTPSPRSPPSSQPRSRTIGAQDGETRHETGQRHRERQEKGRKNPLDFSASHFLNALFKCCHQSRHHHLSAPVTNRRLSLASRHPAFHSTRPAPATSESLNQPRRNCHSISSPGTSPPPPPPDSARKQKVEADFADADARHIPTGPTARNLGTHSIRNRTAHIFIPSQLNRRQRLIHRDWILPLHKSNHRVPTTFPIQPHSRFNKFPNFPSLPSSGPTRLPSLPSSPITSHHLSVSLPLHDAHCATSVYIFHAICPPTIIPRQPPRYRQGPARTTAASKHE</sequence>
<protein>
    <submittedName>
        <fullName evidence="2">Uncharacterized protein</fullName>
    </submittedName>
</protein>
<feature type="region of interest" description="Disordered" evidence="1">
    <location>
        <begin position="283"/>
        <end position="302"/>
    </location>
</feature>
<dbReference type="Proteomes" id="UP000800041">
    <property type="component" value="Unassembled WGS sequence"/>
</dbReference>
<accession>A0A6G1H688</accession>
<proteinExistence type="predicted"/>
<evidence type="ECO:0000313" key="2">
    <source>
        <dbReference type="EMBL" id="KAF1988736.1"/>
    </source>
</evidence>
<organism evidence="2 3">
    <name type="scientific">Aulographum hederae CBS 113979</name>
    <dbReference type="NCBI Taxonomy" id="1176131"/>
    <lineage>
        <taxon>Eukaryota</taxon>
        <taxon>Fungi</taxon>
        <taxon>Dikarya</taxon>
        <taxon>Ascomycota</taxon>
        <taxon>Pezizomycotina</taxon>
        <taxon>Dothideomycetes</taxon>
        <taxon>Pleosporomycetidae</taxon>
        <taxon>Aulographales</taxon>
        <taxon>Aulographaceae</taxon>
    </lineage>
</organism>
<feature type="compositionally biased region" description="Basic and acidic residues" evidence="1">
    <location>
        <begin position="45"/>
        <end position="66"/>
    </location>
</feature>
<dbReference type="EMBL" id="ML977147">
    <property type="protein sequence ID" value="KAF1988736.1"/>
    <property type="molecule type" value="Genomic_DNA"/>
</dbReference>
<name>A0A6G1H688_9PEZI</name>
<feature type="compositionally biased region" description="Polar residues" evidence="1">
    <location>
        <begin position="1"/>
        <end position="23"/>
    </location>
</feature>
<reference evidence="2" key="1">
    <citation type="journal article" date="2020" name="Stud. Mycol.">
        <title>101 Dothideomycetes genomes: a test case for predicting lifestyles and emergence of pathogens.</title>
        <authorList>
            <person name="Haridas S."/>
            <person name="Albert R."/>
            <person name="Binder M."/>
            <person name="Bloem J."/>
            <person name="Labutti K."/>
            <person name="Salamov A."/>
            <person name="Andreopoulos B."/>
            <person name="Baker S."/>
            <person name="Barry K."/>
            <person name="Bills G."/>
            <person name="Bluhm B."/>
            <person name="Cannon C."/>
            <person name="Castanera R."/>
            <person name="Culley D."/>
            <person name="Daum C."/>
            <person name="Ezra D."/>
            <person name="Gonzalez J."/>
            <person name="Henrissat B."/>
            <person name="Kuo A."/>
            <person name="Liang C."/>
            <person name="Lipzen A."/>
            <person name="Lutzoni F."/>
            <person name="Magnuson J."/>
            <person name="Mondo S."/>
            <person name="Nolan M."/>
            <person name="Ohm R."/>
            <person name="Pangilinan J."/>
            <person name="Park H.-J."/>
            <person name="Ramirez L."/>
            <person name="Alfaro M."/>
            <person name="Sun H."/>
            <person name="Tritt A."/>
            <person name="Yoshinaga Y."/>
            <person name="Zwiers L.-H."/>
            <person name="Turgeon B."/>
            <person name="Goodwin S."/>
            <person name="Spatafora J."/>
            <person name="Crous P."/>
            <person name="Grigoriev I."/>
        </authorList>
    </citation>
    <scope>NUCLEOTIDE SEQUENCE</scope>
    <source>
        <strain evidence="2">CBS 113979</strain>
    </source>
</reference>
<gene>
    <name evidence="2" type="ORF">K402DRAFT_18913</name>
</gene>
<keyword evidence="3" id="KW-1185">Reference proteome</keyword>
<evidence type="ECO:0000256" key="1">
    <source>
        <dbReference type="SAM" id="MobiDB-lite"/>
    </source>
</evidence>
<dbReference type="AlphaFoldDB" id="A0A6G1H688"/>